<dbReference type="InterPro" id="IPR001660">
    <property type="entry name" value="SAM"/>
</dbReference>
<dbReference type="EMBL" id="LT160029">
    <property type="protein sequence ID" value="CXI46303.1"/>
    <property type="molecule type" value="Genomic_DNA"/>
</dbReference>
<dbReference type="EMBL" id="LT608273">
    <property type="protein sequence ID" value="SCO60601.1"/>
    <property type="molecule type" value="Genomic_DNA"/>
</dbReference>
<dbReference type="InterPro" id="IPR013761">
    <property type="entry name" value="SAM/pointed_sf"/>
</dbReference>
<dbReference type="InterPro" id="IPR001245">
    <property type="entry name" value="Ser-Thr/Tyr_kinase_cat_dom"/>
</dbReference>
<reference evidence="6 9" key="1">
    <citation type="submission" date="2016-02" db="EMBL/GenBank/DDBJ databases">
        <authorList>
            <consortium name="Pathogen Informatics"/>
        </authorList>
    </citation>
    <scope>NUCLEOTIDE SEQUENCE [LARGE SCALE GENOMIC DNA]</scope>
    <source>
        <strain evidence="6 9">K173</strain>
        <strain evidence="8 10">SP11 Antwerpcl1</strain>
        <strain evidence="7 11">SP11 RLL</strain>
    </source>
</reference>
<keyword evidence="2" id="KW-0175">Coiled coil</keyword>
<dbReference type="SMART" id="SM00220">
    <property type="entry name" value="S_TKc"/>
    <property type="match status" value="1"/>
</dbReference>
<dbReference type="PROSITE" id="PS50105">
    <property type="entry name" value="SAM_DOMAIN"/>
    <property type="match status" value="1"/>
</dbReference>
<evidence type="ECO:0000259" key="4">
    <source>
        <dbReference type="PROSITE" id="PS50011"/>
    </source>
</evidence>
<feature type="compositionally biased region" description="Basic and acidic residues" evidence="3">
    <location>
        <begin position="569"/>
        <end position="580"/>
    </location>
</feature>
<keyword evidence="1" id="KW-0677">Repeat</keyword>
<keyword evidence="6" id="KW-0808">Transferase</keyword>
<gene>
    <name evidence="6" type="ORF">PBK173_000220300</name>
    <name evidence="8" type="ORF">PBSP11A_000211800</name>
    <name evidence="7" type="ORF">PBSP11RLL_000211700</name>
</gene>
<dbReference type="PANTHER" id="PTHR44329">
    <property type="entry name" value="SERINE/THREONINE-PROTEIN KINASE TNNI3K-RELATED"/>
    <property type="match status" value="1"/>
</dbReference>
<dbReference type="Gene3D" id="2.20.110.10">
    <property type="entry name" value="Histone H3 K4-specific methyltransferase SET7/9 N-terminal domain"/>
    <property type="match status" value="1"/>
</dbReference>
<evidence type="ECO:0000256" key="3">
    <source>
        <dbReference type="SAM" id="MobiDB-lite"/>
    </source>
</evidence>
<evidence type="ECO:0000256" key="1">
    <source>
        <dbReference type="ARBA" id="ARBA00022737"/>
    </source>
</evidence>
<dbReference type="Proteomes" id="UP000069549">
    <property type="component" value="Chromosome 9"/>
</dbReference>
<dbReference type="InterPro" id="IPR000719">
    <property type="entry name" value="Prot_kinase_dom"/>
</dbReference>
<proteinExistence type="predicted"/>
<protein>
    <submittedName>
        <fullName evidence="6">Protein kinase, putative</fullName>
    </submittedName>
</protein>
<dbReference type="VEuPathDB" id="PlasmoDB:PBANKA_0940100"/>
<dbReference type="Gene3D" id="3.30.200.20">
    <property type="entry name" value="Phosphorylase Kinase, domain 1"/>
    <property type="match status" value="1"/>
</dbReference>
<feature type="coiled-coil region" evidence="2">
    <location>
        <begin position="231"/>
        <end position="258"/>
    </location>
</feature>
<organism evidence="6 9">
    <name type="scientific">Plasmodium berghei</name>
    <dbReference type="NCBI Taxonomy" id="5821"/>
    <lineage>
        <taxon>Eukaryota</taxon>
        <taxon>Sar</taxon>
        <taxon>Alveolata</taxon>
        <taxon>Apicomplexa</taxon>
        <taxon>Aconoidasida</taxon>
        <taxon>Haemosporida</taxon>
        <taxon>Plasmodiidae</taxon>
        <taxon>Plasmodium</taxon>
        <taxon>Plasmodium (Vinckeia)</taxon>
    </lineage>
</organism>
<evidence type="ECO:0000313" key="6">
    <source>
        <dbReference type="EMBL" id="CXI46303.1"/>
    </source>
</evidence>
<sequence length="1313" mass="154563">MGNINSIQTKNYIKFEKYYYAGDLNVDNLPHGRGLMLYENGNSFFGHFINGKKHGKGIYIDKNLTKYISKWKYDHISNKVKVKQFDSDIVYLFYYKNGLIDHCKVYEYISNKKKKKKKKNDGILEDSEIQNRSINFEKDNIMIIQNCQEKSIVNKKEEIIDIPNNKYNENDDTDKVDNFSKKINLEQSQNNMLKYKKKKTFDEMNSLNDSIFCSSCESTSKSIGSDYISHFEKKEKQINKQEDELKKSKENYMNHSEYSNSSTNFENNKIKDISDESIMLRLKNIINNNTDLKIENYELWNKEQVAQWLSLCNVPMKWALSVYKNNINGQRLNNLNLYFIRNKLGILSYGQAIKFLQLIKNLRVTAYNTRFSNTLNLEEYEIYLKKKMKKKKMRENKDGEYTATTSSQAEDFQKNNQKIIMNQIKSMIDQKNDDDKSFSDKIKNGFFKGNTNIRNLQNLVINSIWNKSKDEFKIPIDENNVPMNIEKGKELNTNDQITGKKKKKLKNKYINHIQKNISMLKKLNNASNESQSSNESVTQILSTSSESSFANIHSGLSSKMLFHDKLEPEPIKPNKEKEENNPNLSPIINSKNETNLLNDSNPTKLQDELPKSPCSIDSESSSEKSSETSSETSSFCSEHSEFANFHNNNKIVKYSNNIYINSSLAFSYIYSFIIPPENLTFLYQIRNYYVRDVENDLNPNNELDFCDSFNFYKNCEIIKNRIINPGIRNCSYASNHSKFQQNKNRKYFNYSDCKNERKKTKPQKMKSRVFRGRYMGKDVAIKVLVGNIKNFTKFHKVLYKLYILRHTNIALIMGVSISYPFVFIIYEYIKNLCLFSYLHCVKYKHIYVSKLLKYYQKKFINQNFQQQNNTMSSDRKYISNDDNEKINFDSRNILRNKLLEIKCKNNAKNKITEKNNLKDEQIYSSSTSIKSLDTSSSNMNNTKLKNINFNKNRYINKIHSMFRNKNNILCGNYYYLFRKKKNNISISHEHKNSDRTIFTNESQNLLKNKISQKKINKKLNFKAKIKINRPYAFPPLQEDFNFYLEKKKKKKKILFSYLKTHSYFKSKKCDSRKNKLSDHQIMKIIMDITLACSYLEKQKVRWINLKPTNILLDGSLNAKISDFGIKEIEQCLDINIDYSYIVFPNNVIKFNNKHFKNKIKKIKIVNKGSEDMLHVFSSKNHIYKYNTREINVSSNTHNSSVFFWTSPEILKGKQSPSLYSDVYAYGIILWELMTNSVPFNYRFKSHLLASVGYAKESLPFQNIPPFIKNLIKSCINRNKYKRPTFDRILIEISMIYEQINPKEEDALMSFMDG</sequence>
<evidence type="ECO:0000313" key="9">
    <source>
        <dbReference type="Proteomes" id="UP000069549"/>
    </source>
</evidence>
<keyword evidence="6" id="KW-0418">Kinase</keyword>
<dbReference type="SUPFAM" id="SSF56112">
    <property type="entry name" value="Protein kinase-like (PK-like)"/>
    <property type="match status" value="1"/>
</dbReference>
<evidence type="ECO:0000259" key="5">
    <source>
        <dbReference type="PROSITE" id="PS50105"/>
    </source>
</evidence>
<evidence type="ECO:0000313" key="7">
    <source>
        <dbReference type="EMBL" id="SCO60601.1"/>
    </source>
</evidence>
<name>A0A0Y9WUD9_PLABE</name>
<dbReference type="PANTHER" id="PTHR44329:SF140">
    <property type="entry name" value="INACTIVE PROTEIN TYROSINE KINASE PTKL"/>
    <property type="match status" value="1"/>
</dbReference>
<dbReference type="PROSITE" id="PS50011">
    <property type="entry name" value="PROTEIN_KINASE_DOM"/>
    <property type="match status" value="1"/>
</dbReference>
<dbReference type="GO" id="GO:0005524">
    <property type="term" value="F:ATP binding"/>
    <property type="evidence" value="ECO:0007669"/>
    <property type="project" value="InterPro"/>
</dbReference>
<dbReference type="Gene3D" id="1.10.150.50">
    <property type="entry name" value="Transcription Factor, Ets-1"/>
    <property type="match status" value="1"/>
</dbReference>
<dbReference type="GO" id="GO:0004674">
    <property type="term" value="F:protein serine/threonine kinase activity"/>
    <property type="evidence" value="ECO:0007669"/>
    <property type="project" value="TreeGrafter"/>
</dbReference>
<dbReference type="EMBL" id="LT608257">
    <property type="protein sequence ID" value="SCO62336.1"/>
    <property type="molecule type" value="Genomic_DNA"/>
</dbReference>
<dbReference type="Pfam" id="PF07714">
    <property type="entry name" value="PK_Tyr_Ser-Thr"/>
    <property type="match status" value="1"/>
</dbReference>
<dbReference type="InterPro" id="IPR011009">
    <property type="entry name" value="Kinase-like_dom_sf"/>
</dbReference>
<dbReference type="InterPro" id="IPR003409">
    <property type="entry name" value="MORN"/>
</dbReference>
<evidence type="ECO:0000313" key="10">
    <source>
        <dbReference type="Proteomes" id="UP000219860"/>
    </source>
</evidence>
<evidence type="ECO:0000313" key="8">
    <source>
        <dbReference type="EMBL" id="SCO62336.1"/>
    </source>
</evidence>
<dbReference type="OMA" id="HIYCNNI"/>
<feature type="domain" description="SAM" evidence="5">
    <location>
        <begin position="300"/>
        <end position="365"/>
    </location>
</feature>
<dbReference type="Proteomes" id="UP000219860">
    <property type="component" value="Chromosome 9"/>
</dbReference>
<dbReference type="SUPFAM" id="SSF82185">
    <property type="entry name" value="Histone H3 K4-specific methyltransferase SET7/9 N-terminal domain"/>
    <property type="match status" value="1"/>
</dbReference>
<feature type="compositionally biased region" description="Polar residues" evidence="3">
    <location>
        <begin position="586"/>
        <end position="604"/>
    </location>
</feature>
<feature type="domain" description="Protein kinase" evidence="4">
    <location>
        <begin position="962"/>
        <end position="1294"/>
    </location>
</feature>
<dbReference type="SUPFAM" id="SSF47769">
    <property type="entry name" value="SAM/Pointed domain"/>
    <property type="match status" value="1"/>
</dbReference>
<accession>A0A0Y9WUD9</accession>
<dbReference type="Pfam" id="PF02493">
    <property type="entry name" value="MORN"/>
    <property type="match status" value="2"/>
</dbReference>
<dbReference type="Gene3D" id="1.10.510.10">
    <property type="entry name" value="Transferase(Phosphotransferase) domain 1"/>
    <property type="match status" value="2"/>
</dbReference>
<dbReference type="OrthoDB" id="339325at2759"/>
<feature type="region of interest" description="Disordered" evidence="3">
    <location>
        <begin position="569"/>
        <end position="631"/>
    </location>
</feature>
<dbReference type="Proteomes" id="UP000219974">
    <property type="component" value="Chromosome 9"/>
</dbReference>
<evidence type="ECO:0000256" key="2">
    <source>
        <dbReference type="SAM" id="Coils"/>
    </source>
</evidence>
<dbReference type="InterPro" id="IPR051681">
    <property type="entry name" value="Ser/Thr_Kinases-Pseudokinases"/>
</dbReference>
<dbReference type="Pfam" id="PF00069">
    <property type="entry name" value="Pkinase"/>
    <property type="match status" value="1"/>
</dbReference>
<evidence type="ECO:0000313" key="11">
    <source>
        <dbReference type="Proteomes" id="UP000219974"/>
    </source>
</evidence>